<evidence type="ECO:0000256" key="1">
    <source>
        <dbReference type="SAM" id="MobiDB-lite"/>
    </source>
</evidence>
<sequence length="172" mass="19909">MTCLLSTSLTTKATMFDFRKEDQRSRITRHLLLQLIVCHATQTPHRECCTLSRMSLIQYRWEQKPTQFTAASEATFTHIPKFANSTRISVAVRECISGSKWIWHATFRAREFRRGYSQIFPKGRVWPRSHQICYVSRRSKSTKGSTCSTTSNHGGSRTTKQKTVRGLTHPQR</sequence>
<evidence type="ECO:0000313" key="2">
    <source>
        <dbReference type="EMBL" id="KAF9497657.1"/>
    </source>
</evidence>
<feature type="region of interest" description="Disordered" evidence="1">
    <location>
        <begin position="141"/>
        <end position="172"/>
    </location>
</feature>
<proteinExistence type="predicted"/>
<gene>
    <name evidence="2" type="ORF">BDN71DRAFT_555582</name>
</gene>
<dbReference type="Proteomes" id="UP000807025">
    <property type="component" value="Unassembled WGS sequence"/>
</dbReference>
<dbReference type="EMBL" id="MU154542">
    <property type="protein sequence ID" value="KAF9497657.1"/>
    <property type="molecule type" value="Genomic_DNA"/>
</dbReference>
<protein>
    <submittedName>
        <fullName evidence="2">Uncharacterized protein</fullName>
    </submittedName>
</protein>
<keyword evidence="3" id="KW-1185">Reference proteome</keyword>
<name>A0A9P6A247_PLEER</name>
<feature type="compositionally biased region" description="Low complexity" evidence="1">
    <location>
        <begin position="142"/>
        <end position="151"/>
    </location>
</feature>
<dbReference type="AlphaFoldDB" id="A0A9P6A247"/>
<comment type="caution">
    <text evidence="2">The sequence shown here is derived from an EMBL/GenBank/DDBJ whole genome shotgun (WGS) entry which is preliminary data.</text>
</comment>
<organism evidence="2 3">
    <name type="scientific">Pleurotus eryngii</name>
    <name type="common">Boletus of the steppes</name>
    <dbReference type="NCBI Taxonomy" id="5323"/>
    <lineage>
        <taxon>Eukaryota</taxon>
        <taxon>Fungi</taxon>
        <taxon>Dikarya</taxon>
        <taxon>Basidiomycota</taxon>
        <taxon>Agaricomycotina</taxon>
        <taxon>Agaricomycetes</taxon>
        <taxon>Agaricomycetidae</taxon>
        <taxon>Agaricales</taxon>
        <taxon>Pleurotineae</taxon>
        <taxon>Pleurotaceae</taxon>
        <taxon>Pleurotus</taxon>
    </lineage>
</organism>
<accession>A0A9P6A247</accession>
<reference evidence="2" key="1">
    <citation type="submission" date="2020-11" db="EMBL/GenBank/DDBJ databases">
        <authorList>
            <consortium name="DOE Joint Genome Institute"/>
            <person name="Ahrendt S."/>
            <person name="Riley R."/>
            <person name="Andreopoulos W."/>
            <person name="Labutti K."/>
            <person name="Pangilinan J."/>
            <person name="Ruiz-Duenas F.J."/>
            <person name="Barrasa J.M."/>
            <person name="Sanchez-Garcia M."/>
            <person name="Camarero S."/>
            <person name="Miyauchi S."/>
            <person name="Serrano A."/>
            <person name="Linde D."/>
            <person name="Babiker R."/>
            <person name="Drula E."/>
            <person name="Ayuso-Fernandez I."/>
            <person name="Pacheco R."/>
            <person name="Padilla G."/>
            <person name="Ferreira P."/>
            <person name="Barriuso J."/>
            <person name="Kellner H."/>
            <person name="Castanera R."/>
            <person name="Alfaro M."/>
            <person name="Ramirez L."/>
            <person name="Pisabarro A.G."/>
            <person name="Kuo A."/>
            <person name="Tritt A."/>
            <person name="Lipzen A."/>
            <person name="He G."/>
            <person name="Yan M."/>
            <person name="Ng V."/>
            <person name="Cullen D."/>
            <person name="Martin F."/>
            <person name="Rosso M.-N."/>
            <person name="Henrissat B."/>
            <person name="Hibbett D."/>
            <person name="Martinez A.T."/>
            <person name="Grigoriev I.V."/>
        </authorList>
    </citation>
    <scope>NUCLEOTIDE SEQUENCE</scope>
    <source>
        <strain evidence="2">ATCC 90797</strain>
    </source>
</reference>
<evidence type="ECO:0000313" key="3">
    <source>
        <dbReference type="Proteomes" id="UP000807025"/>
    </source>
</evidence>